<evidence type="ECO:0000313" key="1">
    <source>
        <dbReference type="EMBL" id="MDT2602148.1"/>
    </source>
</evidence>
<keyword evidence="2" id="KW-1185">Reference proteome</keyword>
<dbReference type="RefSeq" id="WP_311821542.1">
    <property type="nucleotide sequence ID" value="NZ_JARPYF010000001.1"/>
</dbReference>
<sequence length="99" mass="11626">MSLTPQEVTNTKRELQENFKRTGLSLEQVAQDLHTTTDVIEDTLNLSVHYIEDPWILKNYLEDQLDDHGITPYPFTALVGDYHRQWFLNSHRIDQKEIG</sequence>
<evidence type="ECO:0000313" key="2">
    <source>
        <dbReference type="Proteomes" id="UP001252875"/>
    </source>
</evidence>
<gene>
    <name evidence="1" type="ORF">P7D85_20510</name>
</gene>
<name>A0ABU3F6J4_9ENTE</name>
<proteinExistence type="predicted"/>
<protein>
    <submittedName>
        <fullName evidence="1">DUF2316 family protein</fullName>
    </submittedName>
</protein>
<organism evidence="1 2">
    <name type="scientific">Enterococcus hulanensis</name>
    <dbReference type="NCBI Taxonomy" id="2559929"/>
    <lineage>
        <taxon>Bacteria</taxon>
        <taxon>Bacillati</taxon>
        <taxon>Bacillota</taxon>
        <taxon>Bacilli</taxon>
        <taxon>Lactobacillales</taxon>
        <taxon>Enterococcaceae</taxon>
        <taxon>Enterococcus</taxon>
    </lineage>
</organism>
<dbReference type="EMBL" id="JARPYI010000016">
    <property type="protein sequence ID" value="MDT2602148.1"/>
    <property type="molecule type" value="Genomic_DNA"/>
</dbReference>
<dbReference type="Proteomes" id="UP001252875">
    <property type="component" value="Unassembled WGS sequence"/>
</dbReference>
<dbReference type="InterPro" id="IPR018757">
    <property type="entry name" value="DUF2316"/>
</dbReference>
<dbReference type="Pfam" id="PF10078">
    <property type="entry name" value="DUF2316"/>
    <property type="match status" value="1"/>
</dbReference>
<comment type="caution">
    <text evidence="1">The sequence shown here is derived from an EMBL/GenBank/DDBJ whole genome shotgun (WGS) entry which is preliminary data.</text>
</comment>
<reference evidence="1 2" key="1">
    <citation type="submission" date="2023-03" db="EMBL/GenBank/DDBJ databases">
        <authorList>
            <person name="Shen W."/>
            <person name="Cai J."/>
        </authorList>
    </citation>
    <scope>NUCLEOTIDE SEQUENCE [LARGE SCALE GENOMIC DNA]</scope>
    <source>
        <strain evidence="1 2">D6-4</strain>
    </source>
</reference>
<accession>A0ABU3F6J4</accession>